<accession>A0A1M6NFJ1</accession>
<dbReference type="PANTHER" id="PTHR38433:SF1">
    <property type="entry name" value="DUF1641 DOMAIN-CONTAINING PROTEIN"/>
    <property type="match status" value="1"/>
</dbReference>
<dbReference type="Proteomes" id="UP000184016">
    <property type="component" value="Unassembled WGS sequence"/>
</dbReference>
<name>A0A1M6NFJ1_9BACL</name>
<proteinExistence type="predicted"/>
<dbReference type="OrthoDB" id="147801at2"/>
<dbReference type="PANTHER" id="PTHR38433">
    <property type="match status" value="1"/>
</dbReference>
<protein>
    <submittedName>
        <fullName evidence="1">Uncharacterized conserved protein YjgD, DUF1641 family</fullName>
    </submittedName>
</protein>
<gene>
    <name evidence="1" type="ORF">SAMN05443507_10630</name>
</gene>
<dbReference type="AlphaFoldDB" id="A0A1M6NFJ1"/>
<keyword evidence="2" id="KW-1185">Reference proteome</keyword>
<dbReference type="InterPro" id="IPR012440">
    <property type="entry name" value="DUF1641"/>
</dbReference>
<dbReference type="STRING" id="1830138.SAMN05443507_10630"/>
<evidence type="ECO:0000313" key="2">
    <source>
        <dbReference type="Proteomes" id="UP000184016"/>
    </source>
</evidence>
<dbReference type="EMBL" id="FRAF01000006">
    <property type="protein sequence ID" value="SHJ94495.1"/>
    <property type="molecule type" value="Genomic_DNA"/>
</dbReference>
<reference evidence="2" key="1">
    <citation type="submission" date="2016-11" db="EMBL/GenBank/DDBJ databases">
        <authorList>
            <person name="Varghese N."/>
            <person name="Submissions S."/>
        </authorList>
    </citation>
    <scope>NUCLEOTIDE SEQUENCE [LARGE SCALE GENOMIC DNA]</scope>
    <source>
        <strain evidence="2">USBA-503</strain>
    </source>
</reference>
<organism evidence="1 2">
    <name type="scientific">Alicyclobacillus tolerans</name>
    <dbReference type="NCBI Taxonomy" id="90970"/>
    <lineage>
        <taxon>Bacteria</taxon>
        <taxon>Bacillati</taxon>
        <taxon>Bacillota</taxon>
        <taxon>Bacilli</taxon>
        <taxon>Bacillales</taxon>
        <taxon>Alicyclobacillaceae</taxon>
        <taxon>Alicyclobacillus</taxon>
    </lineage>
</organism>
<dbReference type="Pfam" id="PF07849">
    <property type="entry name" value="DUF1641"/>
    <property type="match status" value="1"/>
</dbReference>
<evidence type="ECO:0000313" key="1">
    <source>
        <dbReference type="EMBL" id="SHJ94495.1"/>
    </source>
</evidence>
<dbReference type="RefSeq" id="WP_072873393.1">
    <property type="nucleotide sequence ID" value="NZ_FRAF01000006.1"/>
</dbReference>
<sequence>MAQATTAIVRQDNESEQKEKMLQELQQVLAENADGLKSGAELLQELHEKGLLDFLVALIKQGNDVVRILVELVTREQYMKGIQKVMSAVEGFSELDGDSLTAAMKSLLKLLQELSDKGLLDFLVGLLEQGQNIAKVLVDFAAQTAQSKSLQSIISLASEVSNLDGEALGRTLKGVTAGLSKMAESEPNGRPMGIFELLRMMKDPDVSAALQSGFAFLKGMGQALRKTDGQ</sequence>